<name>A0AAD7X5W1_9APHY</name>
<comment type="caution">
    <text evidence="1">The sequence shown here is derived from an EMBL/GenBank/DDBJ whole genome shotgun (WGS) entry which is preliminary data.</text>
</comment>
<organism evidence="1 2">
    <name type="scientific">Trametes cubensis</name>
    <dbReference type="NCBI Taxonomy" id="1111947"/>
    <lineage>
        <taxon>Eukaryota</taxon>
        <taxon>Fungi</taxon>
        <taxon>Dikarya</taxon>
        <taxon>Basidiomycota</taxon>
        <taxon>Agaricomycotina</taxon>
        <taxon>Agaricomycetes</taxon>
        <taxon>Polyporales</taxon>
        <taxon>Polyporaceae</taxon>
        <taxon>Trametes</taxon>
    </lineage>
</organism>
<proteinExistence type="predicted"/>
<evidence type="ECO:0000313" key="1">
    <source>
        <dbReference type="EMBL" id="KAJ8453614.1"/>
    </source>
</evidence>
<sequence>MAAPSLCTLPHELLNTIAEDLTEEILPSLLLTSKNINNALTPLLYASISLYDSRTARKCTNTLAKEPQEHYAQRDLAAYVRSFTVRFDAFGLKQGQRVRFARSLEGLQRARKRRLAHPSFVLVQA</sequence>
<evidence type="ECO:0008006" key="3">
    <source>
        <dbReference type="Google" id="ProtNLM"/>
    </source>
</evidence>
<protein>
    <recommendedName>
        <fullName evidence="3">F-box domain-containing protein</fullName>
    </recommendedName>
</protein>
<dbReference type="Proteomes" id="UP001215151">
    <property type="component" value="Unassembled WGS sequence"/>
</dbReference>
<accession>A0AAD7X5W1</accession>
<dbReference type="AlphaFoldDB" id="A0AAD7X5W1"/>
<dbReference type="EMBL" id="JAPEVG010001233">
    <property type="protein sequence ID" value="KAJ8453614.1"/>
    <property type="molecule type" value="Genomic_DNA"/>
</dbReference>
<gene>
    <name evidence="1" type="ORF">ONZ51_g13501</name>
</gene>
<evidence type="ECO:0000313" key="2">
    <source>
        <dbReference type="Proteomes" id="UP001215151"/>
    </source>
</evidence>
<keyword evidence="2" id="KW-1185">Reference proteome</keyword>
<reference evidence="1" key="1">
    <citation type="submission" date="2022-11" db="EMBL/GenBank/DDBJ databases">
        <title>Genome Sequence of Cubamyces cubensis.</title>
        <authorList>
            <person name="Buettner E."/>
        </authorList>
    </citation>
    <scope>NUCLEOTIDE SEQUENCE</scope>
    <source>
        <strain evidence="1">MPL-01</strain>
    </source>
</reference>